<accession>A0A7V3NTY6</accession>
<name>A0A7V3NTY6_UNCW3</name>
<comment type="caution">
    <text evidence="4">The sequence shown here is derived from an EMBL/GenBank/DDBJ whole genome shotgun (WGS) entry which is preliminary data.</text>
</comment>
<dbReference type="SUPFAM" id="SSF102705">
    <property type="entry name" value="NIF3 (NGG1p interacting factor 3)-like"/>
    <property type="match status" value="1"/>
</dbReference>
<dbReference type="PANTHER" id="PTHR13799:SF14">
    <property type="entry name" value="GTP CYCLOHYDROLASE 1 TYPE 2 HOMOLOG"/>
    <property type="match status" value="1"/>
</dbReference>
<dbReference type="GO" id="GO:0046872">
    <property type="term" value="F:metal ion binding"/>
    <property type="evidence" value="ECO:0007669"/>
    <property type="project" value="UniProtKB-KW"/>
</dbReference>
<dbReference type="AlphaFoldDB" id="A0A7V3NTY6"/>
<feature type="binding site" evidence="3">
    <location>
        <position position="252"/>
    </location>
    <ligand>
        <name>a divalent metal cation</name>
        <dbReference type="ChEBI" id="CHEBI:60240"/>
        <label>1</label>
    </ligand>
</feature>
<dbReference type="Pfam" id="PF01784">
    <property type="entry name" value="DUF34_NIF3"/>
    <property type="match status" value="1"/>
</dbReference>
<evidence type="ECO:0000313" key="4">
    <source>
        <dbReference type="EMBL" id="HGB35652.1"/>
    </source>
</evidence>
<organism evidence="4">
    <name type="scientific">candidate division WOR-3 bacterium</name>
    <dbReference type="NCBI Taxonomy" id="2052148"/>
    <lineage>
        <taxon>Bacteria</taxon>
        <taxon>Bacteria division WOR-3</taxon>
    </lineage>
</organism>
<gene>
    <name evidence="4" type="ORF">ENV38_01935</name>
</gene>
<dbReference type="Gene3D" id="3.40.1390.30">
    <property type="entry name" value="NIF3 (NGG1p interacting factor 3)-like"/>
    <property type="match status" value="2"/>
</dbReference>
<proteinExistence type="inferred from homology"/>
<dbReference type="InterPro" id="IPR002678">
    <property type="entry name" value="DUF34/NIF3"/>
</dbReference>
<feature type="binding site" evidence="3">
    <location>
        <position position="93"/>
    </location>
    <ligand>
        <name>a divalent metal cation</name>
        <dbReference type="ChEBI" id="CHEBI:60240"/>
        <label>1</label>
    </ligand>
</feature>
<feature type="binding site" evidence="3">
    <location>
        <position position="130"/>
    </location>
    <ligand>
        <name>a divalent metal cation</name>
        <dbReference type="ChEBI" id="CHEBI:60240"/>
        <label>1</label>
    </ligand>
</feature>
<reference evidence="4" key="1">
    <citation type="journal article" date="2020" name="mSystems">
        <title>Genome- and Community-Level Interaction Insights into Carbon Utilization and Element Cycling Functions of Hydrothermarchaeota in Hydrothermal Sediment.</title>
        <authorList>
            <person name="Zhou Z."/>
            <person name="Liu Y."/>
            <person name="Xu W."/>
            <person name="Pan J."/>
            <person name="Luo Z.H."/>
            <person name="Li M."/>
        </authorList>
    </citation>
    <scope>NUCLEOTIDE SEQUENCE [LARGE SCALE GENOMIC DNA]</scope>
    <source>
        <strain evidence="4">SpSt-754</strain>
    </source>
</reference>
<evidence type="ECO:0000256" key="3">
    <source>
        <dbReference type="PIRSR" id="PIRSR602678-1"/>
    </source>
</evidence>
<dbReference type="NCBIfam" id="TIGR00486">
    <property type="entry name" value="YbgI_SA1388"/>
    <property type="match status" value="1"/>
</dbReference>
<feature type="binding site" evidence="3">
    <location>
        <position position="94"/>
    </location>
    <ligand>
        <name>a divalent metal cation</name>
        <dbReference type="ChEBI" id="CHEBI:60240"/>
        <label>1</label>
    </ligand>
</feature>
<dbReference type="PANTHER" id="PTHR13799">
    <property type="entry name" value="NGG1 INTERACTING FACTOR 3"/>
    <property type="match status" value="1"/>
</dbReference>
<feature type="binding site" evidence="3">
    <location>
        <position position="248"/>
    </location>
    <ligand>
        <name>a divalent metal cation</name>
        <dbReference type="ChEBI" id="CHEBI:60240"/>
        <label>1</label>
    </ligand>
</feature>
<dbReference type="InterPro" id="IPR036069">
    <property type="entry name" value="DUF34/NIF3_sf"/>
</dbReference>
<dbReference type="EMBL" id="DTGD01000076">
    <property type="protein sequence ID" value="HGB35652.1"/>
    <property type="molecule type" value="Genomic_DNA"/>
</dbReference>
<sequence>MNPEVKNPRRAPQGALFYYEKKPLLNFGGKVRAREIAEYLDSILRTKEIKDVSLNGLILENSTHIRRIGLAVDFNLPAIRKAIEEKVDMILFHHGPFWGTPLPFVGALYERFRLLFQHDIAVYVSHLPLDMHPEFGNNAYAMKLLGIEDHKEFGDYHGIKIGREFQLKEPLKFKDFISLLESKIGKVLLYWDFGNEEIVRGAFVSGDAVSVLPEAIEKGLDVLVVGEPRHYAFSIAIDNHINVVFLGHYQSETLGLIALAEHLKEKFSLDYVFLPAPTGL</sequence>
<dbReference type="GO" id="GO:0005737">
    <property type="term" value="C:cytoplasm"/>
    <property type="evidence" value="ECO:0007669"/>
    <property type="project" value="TreeGrafter"/>
</dbReference>
<keyword evidence="2 3" id="KW-0479">Metal-binding</keyword>
<protein>
    <submittedName>
        <fullName evidence="4">Nif3-like dinuclear metal center hexameric protein</fullName>
    </submittedName>
</protein>
<comment type="similarity">
    <text evidence="1">Belongs to the GTP cyclohydrolase I type 2/NIF3 family.</text>
</comment>
<evidence type="ECO:0000256" key="2">
    <source>
        <dbReference type="ARBA" id="ARBA00022723"/>
    </source>
</evidence>
<evidence type="ECO:0000256" key="1">
    <source>
        <dbReference type="ARBA" id="ARBA00006964"/>
    </source>
</evidence>